<dbReference type="InterPro" id="IPR018314">
    <property type="entry name" value="RsmB/NOL1/NOP2-like_CS"/>
</dbReference>
<evidence type="ECO:0000256" key="8">
    <source>
        <dbReference type="ARBA" id="ARBA00022679"/>
    </source>
</evidence>
<evidence type="ECO:0000256" key="13">
    <source>
        <dbReference type="ARBA" id="ARBA00047283"/>
    </source>
</evidence>
<comment type="similarity">
    <text evidence="3 14">Belongs to the class I-like SAM-binding methyltransferase superfamily. RsmB/NOP family.</text>
</comment>
<evidence type="ECO:0000256" key="4">
    <source>
        <dbReference type="ARBA" id="ARBA00012140"/>
    </source>
</evidence>
<dbReference type="InterPro" id="IPR004573">
    <property type="entry name" value="rRNA_ssu_MeTfrase_B"/>
</dbReference>
<dbReference type="PANTHER" id="PTHR22807:SF53">
    <property type="entry name" value="RIBOSOMAL RNA SMALL SUBUNIT METHYLTRANSFERASE B-RELATED"/>
    <property type="match status" value="1"/>
</dbReference>
<dbReference type="NCBIfam" id="TIGR00563">
    <property type="entry name" value="rsmB"/>
    <property type="match status" value="1"/>
</dbReference>
<dbReference type="CDD" id="cd02440">
    <property type="entry name" value="AdoMet_MTases"/>
    <property type="match status" value="1"/>
</dbReference>
<dbReference type="InterPro" id="IPR023267">
    <property type="entry name" value="RCMT"/>
</dbReference>
<evidence type="ECO:0000256" key="9">
    <source>
        <dbReference type="ARBA" id="ARBA00022691"/>
    </source>
</evidence>
<organism evidence="16 17">
    <name type="scientific">Alkalihalobacillus trypoxylicola</name>
    <dbReference type="NCBI Taxonomy" id="519424"/>
    <lineage>
        <taxon>Bacteria</taxon>
        <taxon>Bacillati</taxon>
        <taxon>Bacillota</taxon>
        <taxon>Bacilli</taxon>
        <taxon>Bacillales</taxon>
        <taxon>Bacillaceae</taxon>
        <taxon>Alkalihalobacillus</taxon>
    </lineage>
</organism>
<keyword evidence="8 14" id="KW-0808">Transferase</keyword>
<evidence type="ECO:0000259" key="15">
    <source>
        <dbReference type="PROSITE" id="PS51686"/>
    </source>
</evidence>
<comment type="catalytic activity">
    <reaction evidence="13">
        <text>cytidine(967) in 16S rRNA + S-adenosyl-L-methionine = 5-methylcytidine(967) in 16S rRNA + S-adenosyl-L-homocysteine + H(+)</text>
        <dbReference type="Rhea" id="RHEA:42748"/>
        <dbReference type="Rhea" id="RHEA-COMP:10219"/>
        <dbReference type="Rhea" id="RHEA-COMP:10220"/>
        <dbReference type="ChEBI" id="CHEBI:15378"/>
        <dbReference type="ChEBI" id="CHEBI:57856"/>
        <dbReference type="ChEBI" id="CHEBI:59789"/>
        <dbReference type="ChEBI" id="CHEBI:74483"/>
        <dbReference type="ChEBI" id="CHEBI:82748"/>
        <dbReference type="EC" id="2.1.1.176"/>
    </reaction>
</comment>
<name>A0A162FA44_9BACI</name>
<feature type="active site" description="Nucleophile" evidence="14">
    <location>
        <position position="383"/>
    </location>
</feature>
<dbReference type="PANTHER" id="PTHR22807">
    <property type="entry name" value="NOP2 YEAST -RELATED NOL1/NOP2/FMU SUN DOMAIN-CONTAINING"/>
    <property type="match status" value="1"/>
</dbReference>
<dbReference type="PROSITE" id="PS51686">
    <property type="entry name" value="SAM_MT_RSMB_NOP"/>
    <property type="match status" value="1"/>
</dbReference>
<dbReference type="Pfam" id="PF01189">
    <property type="entry name" value="Methyltr_RsmB-F"/>
    <property type="match status" value="1"/>
</dbReference>
<dbReference type="Proteomes" id="UP000075806">
    <property type="component" value="Unassembled WGS sequence"/>
</dbReference>
<dbReference type="EC" id="2.1.1.176" evidence="4"/>
<evidence type="ECO:0000256" key="14">
    <source>
        <dbReference type="PROSITE-ProRule" id="PRU01023"/>
    </source>
</evidence>
<comment type="subcellular location">
    <subcellularLocation>
        <location evidence="2">Cytoplasm</location>
    </subcellularLocation>
</comment>
<dbReference type="FunFam" id="3.30.70.1170:FF:000003">
    <property type="entry name" value="16S rRNA (Cytosine(967)-C(5))-methyltransferase RsmB"/>
    <property type="match status" value="1"/>
</dbReference>
<evidence type="ECO:0000256" key="12">
    <source>
        <dbReference type="ARBA" id="ARBA00031088"/>
    </source>
</evidence>
<evidence type="ECO:0000256" key="6">
    <source>
        <dbReference type="ARBA" id="ARBA00022552"/>
    </source>
</evidence>
<dbReference type="PRINTS" id="PR02008">
    <property type="entry name" value="RCMTFAMILY"/>
</dbReference>
<dbReference type="Gene3D" id="3.40.50.150">
    <property type="entry name" value="Vaccinia Virus protein VP39"/>
    <property type="match status" value="1"/>
</dbReference>
<keyword evidence="5" id="KW-0963">Cytoplasm</keyword>
<dbReference type="AlphaFoldDB" id="A0A162FA44"/>
<dbReference type="EMBL" id="LTAO01000001">
    <property type="protein sequence ID" value="KYG35131.1"/>
    <property type="molecule type" value="Genomic_DNA"/>
</dbReference>
<keyword evidence="6" id="KW-0698">rRNA processing</keyword>
<feature type="domain" description="SAM-dependent MTase RsmB/NOP-type" evidence="15">
    <location>
        <begin position="171"/>
        <end position="449"/>
    </location>
</feature>
<evidence type="ECO:0000256" key="3">
    <source>
        <dbReference type="ARBA" id="ARBA00007494"/>
    </source>
</evidence>
<dbReference type="GO" id="GO:0003723">
    <property type="term" value="F:RNA binding"/>
    <property type="evidence" value="ECO:0007669"/>
    <property type="project" value="UniProtKB-UniRule"/>
</dbReference>
<dbReference type="GO" id="GO:0006355">
    <property type="term" value="P:regulation of DNA-templated transcription"/>
    <property type="evidence" value="ECO:0007669"/>
    <property type="project" value="InterPro"/>
</dbReference>
<dbReference type="Gene3D" id="1.10.940.10">
    <property type="entry name" value="NusB-like"/>
    <property type="match status" value="1"/>
</dbReference>
<dbReference type="Pfam" id="PF01029">
    <property type="entry name" value="NusB"/>
    <property type="match status" value="1"/>
</dbReference>
<proteinExistence type="inferred from homology"/>
<evidence type="ECO:0000256" key="2">
    <source>
        <dbReference type="ARBA" id="ARBA00004496"/>
    </source>
</evidence>
<feature type="binding site" evidence="14">
    <location>
        <position position="311"/>
    </location>
    <ligand>
        <name>S-adenosyl-L-methionine</name>
        <dbReference type="ChEBI" id="CHEBI:59789"/>
    </ligand>
</feature>
<dbReference type="GO" id="GO:0005737">
    <property type="term" value="C:cytoplasm"/>
    <property type="evidence" value="ECO:0007669"/>
    <property type="project" value="UniProtKB-SubCell"/>
</dbReference>
<dbReference type="InterPro" id="IPR049560">
    <property type="entry name" value="MeTrfase_RsmB-F_NOP2_cat"/>
</dbReference>
<keyword evidence="7 14" id="KW-0489">Methyltransferase</keyword>
<dbReference type="InterPro" id="IPR054728">
    <property type="entry name" value="RsmB-like_ferredoxin"/>
</dbReference>
<dbReference type="OrthoDB" id="9810297at2"/>
<evidence type="ECO:0000256" key="1">
    <source>
        <dbReference type="ARBA" id="ARBA00002724"/>
    </source>
</evidence>
<evidence type="ECO:0000256" key="10">
    <source>
        <dbReference type="ARBA" id="ARBA00022884"/>
    </source>
</evidence>
<dbReference type="RefSeq" id="WP_061947339.1">
    <property type="nucleotide sequence ID" value="NZ_LTAO01000001.1"/>
</dbReference>
<dbReference type="STRING" id="519424.AZF04_02000"/>
<feature type="binding site" evidence="14">
    <location>
        <position position="330"/>
    </location>
    <ligand>
        <name>S-adenosyl-L-methionine</name>
        <dbReference type="ChEBI" id="CHEBI:59789"/>
    </ligand>
</feature>
<evidence type="ECO:0000256" key="11">
    <source>
        <dbReference type="ARBA" id="ARBA00030399"/>
    </source>
</evidence>
<dbReference type="FunFam" id="3.40.50.150:FF:000022">
    <property type="entry name" value="Ribosomal RNA small subunit methyltransferase B"/>
    <property type="match status" value="1"/>
</dbReference>
<evidence type="ECO:0000256" key="5">
    <source>
        <dbReference type="ARBA" id="ARBA00022490"/>
    </source>
</evidence>
<reference evidence="16" key="1">
    <citation type="submission" date="2016-02" db="EMBL/GenBank/DDBJ databases">
        <title>Genome sequence of Bacillus trypoxylicola KCTC 13244(T).</title>
        <authorList>
            <person name="Jeong H."/>
            <person name="Park S.-H."/>
            <person name="Choi S.-K."/>
        </authorList>
    </citation>
    <scope>NUCLEOTIDE SEQUENCE [LARGE SCALE GENOMIC DNA]</scope>
    <source>
        <strain evidence="16">KCTC 13244</strain>
    </source>
</reference>
<dbReference type="PROSITE" id="PS01153">
    <property type="entry name" value="NOL1_NOP2_SUN"/>
    <property type="match status" value="1"/>
</dbReference>
<evidence type="ECO:0000313" key="17">
    <source>
        <dbReference type="Proteomes" id="UP000075806"/>
    </source>
</evidence>
<comment type="caution">
    <text evidence="16">The sequence shown here is derived from an EMBL/GenBank/DDBJ whole genome shotgun (WGS) entry which is preliminary data.</text>
</comment>
<dbReference type="Pfam" id="PF22458">
    <property type="entry name" value="RsmF-B_ferredox"/>
    <property type="match status" value="1"/>
</dbReference>
<dbReference type="InterPro" id="IPR029063">
    <property type="entry name" value="SAM-dependent_MTases_sf"/>
</dbReference>
<dbReference type="InterPro" id="IPR001678">
    <property type="entry name" value="MeTrfase_RsmB-F_NOP2_dom"/>
</dbReference>
<protein>
    <recommendedName>
        <fullName evidence="4">16S rRNA (cytosine(967)-C(5))-methyltransferase</fullName>
        <ecNumber evidence="4">2.1.1.176</ecNumber>
    </recommendedName>
    <alternativeName>
        <fullName evidence="11">16S rRNA m5C967 methyltransferase</fullName>
    </alternativeName>
    <alternativeName>
        <fullName evidence="12">rRNA (cytosine-C(5)-)-methyltransferase RsmB</fullName>
    </alternativeName>
</protein>
<keyword evidence="10 14" id="KW-0694">RNA-binding</keyword>
<evidence type="ECO:0000313" key="16">
    <source>
        <dbReference type="EMBL" id="KYG35131.1"/>
    </source>
</evidence>
<dbReference type="SUPFAM" id="SSF53335">
    <property type="entry name" value="S-adenosyl-L-methionine-dependent methyltransferases"/>
    <property type="match status" value="1"/>
</dbReference>
<dbReference type="InterPro" id="IPR035926">
    <property type="entry name" value="NusB-like_sf"/>
</dbReference>
<feature type="binding site" evidence="14">
    <location>
        <position position="284"/>
    </location>
    <ligand>
        <name>S-adenosyl-L-methionine</name>
        <dbReference type="ChEBI" id="CHEBI:59789"/>
    </ligand>
</feature>
<dbReference type="Gene3D" id="3.30.70.1170">
    <property type="entry name" value="Sun protein, domain 3"/>
    <property type="match status" value="1"/>
</dbReference>
<comment type="function">
    <text evidence="1">Specifically methylates the cytosine at position 967 (m5C967) of 16S rRNA.</text>
</comment>
<gene>
    <name evidence="16" type="ORF">AZF04_02000</name>
</gene>
<dbReference type="NCBIfam" id="NF011494">
    <property type="entry name" value="PRK14902.1"/>
    <property type="match status" value="1"/>
</dbReference>
<dbReference type="InterPro" id="IPR006027">
    <property type="entry name" value="NusB_RsmB_TIM44"/>
</dbReference>
<dbReference type="GO" id="GO:0008649">
    <property type="term" value="F:rRNA methyltransferase activity"/>
    <property type="evidence" value="ECO:0007669"/>
    <property type="project" value="InterPro"/>
</dbReference>
<keyword evidence="17" id="KW-1185">Reference proteome</keyword>
<sequence length="449" mass="51195">MTQKKVREWALDLLLQVEEEKAYSNLLLNETINKSQLNQKDIGLLTELVYGTIQRKMSLNYFLTPFVKDGLETIEVWVKTLLQMSLYQMVYLDKIPERAVIHEAVDIARKKGHEGIGSFVNGVLRSVQRQGVPTFDSIKNENKRLAIQYSTPKWLVRRWIEQFGVSESIQIMEESLKPPHVTIRVNAIKTNREQLMEQLEKEGVLTVKGELSPDALIVKEGQVFSTSAYKDGLFTAQDESSMLVARALSPNEDDHVLDACAAPGGKSTHLAERMNNKGKVLAIDLHEHKVRLISNQSRRLQLSIVEAVSMDVRELINSYQEQSFDKILVDAPCTGFGVLKRKPDIKWSKKEQDIVEMSKIQASILDKVAPLLKKGGQLVYSTCTIDQEENELQMKSFLQKNSDFTWDETLEERMPEKLKQTACNQKGRLLILPQDFQTDGFFIASLLKR</sequence>
<dbReference type="FunFam" id="1.10.940.10:FF:000006">
    <property type="entry name" value="16S rRNA (Cytosine(967)-C(5))-methyltransferase RsmB"/>
    <property type="match status" value="1"/>
</dbReference>
<accession>A0A162FA44</accession>
<keyword evidence="9 14" id="KW-0949">S-adenosyl-L-methionine</keyword>
<feature type="binding site" evidence="14">
    <location>
        <begin position="260"/>
        <end position="266"/>
    </location>
    <ligand>
        <name>S-adenosyl-L-methionine</name>
        <dbReference type="ChEBI" id="CHEBI:59789"/>
    </ligand>
</feature>
<evidence type="ECO:0000256" key="7">
    <source>
        <dbReference type="ARBA" id="ARBA00022603"/>
    </source>
</evidence>
<dbReference type="SUPFAM" id="SSF48013">
    <property type="entry name" value="NusB-like"/>
    <property type="match status" value="1"/>
</dbReference>